<name>A0ABN8IAR6_9NEOP</name>
<feature type="non-terminal residue" evidence="13">
    <location>
        <position position="461"/>
    </location>
</feature>
<evidence type="ECO:0000256" key="1">
    <source>
        <dbReference type="ARBA" id="ARBA00004651"/>
    </source>
</evidence>
<feature type="transmembrane region" description="Helical" evidence="11">
    <location>
        <begin position="202"/>
        <end position="227"/>
    </location>
</feature>
<feature type="transmembrane region" description="Helical" evidence="11">
    <location>
        <begin position="330"/>
        <end position="351"/>
    </location>
</feature>
<comment type="similarity">
    <text evidence="2 10">Belongs to the G-protein coupled receptor 1 family.</text>
</comment>
<comment type="subcellular location">
    <subcellularLocation>
        <location evidence="1">Cell membrane</location>
        <topology evidence="1">Multi-pass membrane protein</topology>
    </subcellularLocation>
</comment>
<organism evidence="13 14">
    <name type="scientific">Iphiclides podalirius</name>
    <name type="common">scarce swallowtail</name>
    <dbReference type="NCBI Taxonomy" id="110791"/>
    <lineage>
        <taxon>Eukaryota</taxon>
        <taxon>Metazoa</taxon>
        <taxon>Ecdysozoa</taxon>
        <taxon>Arthropoda</taxon>
        <taxon>Hexapoda</taxon>
        <taxon>Insecta</taxon>
        <taxon>Pterygota</taxon>
        <taxon>Neoptera</taxon>
        <taxon>Endopterygota</taxon>
        <taxon>Lepidoptera</taxon>
        <taxon>Glossata</taxon>
        <taxon>Ditrysia</taxon>
        <taxon>Papilionoidea</taxon>
        <taxon>Papilionidae</taxon>
        <taxon>Papilioninae</taxon>
        <taxon>Iphiclides</taxon>
    </lineage>
</organism>
<evidence type="ECO:0000256" key="10">
    <source>
        <dbReference type="RuleBase" id="RU000688"/>
    </source>
</evidence>
<dbReference type="PROSITE" id="PS50262">
    <property type="entry name" value="G_PROTEIN_RECEP_F1_2"/>
    <property type="match status" value="1"/>
</dbReference>
<dbReference type="PRINTS" id="PR00237">
    <property type="entry name" value="GPCRRHODOPSN"/>
</dbReference>
<evidence type="ECO:0000256" key="5">
    <source>
        <dbReference type="ARBA" id="ARBA00022989"/>
    </source>
</evidence>
<feature type="transmembrane region" description="Helical" evidence="11">
    <location>
        <begin position="293"/>
        <end position="315"/>
    </location>
</feature>
<dbReference type="Proteomes" id="UP000837857">
    <property type="component" value="Chromosome 19"/>
</dbReference>
<dbReference type="SUPFAM" id="SSF81321">
    <property type="entry name" value="Family A G protein-coupled receptor-like"/>
    <property type="match status" value="1"/>
</dbReference>
<keyword evidence="4 10" id="KW-0812">Transmembrane</keyword>
<evidence type="ECO:0000256" key="3">
    <source>
        <dbReference type="ARBA" id="ARBA00022475"/>
    </source>
</evidence>
<evidence type="ECO:0000256" key="9">
    <source>
        <dbReference type="ARBA" id="ARBA00023224"/>
    </source>
</evidence>
<dbReference type="InterPro" id="IPR017452">
    <property type="entry name" value="GPCR_Rhodpsn_7TM"/>
</dbReference>
<protein>
    <recommendedName>
        <fullName evidence="12">G-protein coupled receptors family 1 profile domain-containing protein</fullName>
    </recommendedName>
</protein>
<keyword evidence="9 10" id="KW-0807">Transducer</keyword>
<evidence type="ECO:0000256" key="6">
    <source>
        <dbReference type="ARBA" id="ARBA00023040"/>
    </source>
</evidence>
<feature type="domain" description="G-protein coupled receptors family 1 profile" evidence="12">
    <location>
        <begin position="55"/>
        <end position="346"/>
    </location>
</feature>
<keyword evidence="7 11" id="KW-0472">Membrane</keyword>
<feature type="transmembrane region" description="Helical" evidence="11">
    <location>
        <begin position="155"/>
        <end position="178"/>
    </location>
</feature>
<evidence type="ECO:0000259" key="12">
    <source>
        <dbReference type="PROSITE" id="PS50262"/>
    </source>
</evidence>
<dbReference type="PROSITE" id="PS00237">
    <property type="entry name" value="G_PROTEIN_RECEP_F1_1"/>
    <property type="match status" value="1"/>
</dbReference>
<dbReference type="Pfam" id="PF00001">
    <property type="entry name" value="7tm_1"/>
    <property type="match status" value="1"/>
</dbReference>
<feature type="transmembrane region" description="Helical" evidence="11">
    <location>
        <begin position="113"/>
        <end position="134"/>
    </location>
</feature>
<keyword evidence="6 10" id="KW-0297">G-protein coupled receptor</keyword>
<feature type="transmembrane region" description="Helical" evidence="11">
    <location>
        <begin position="43"/>
        <end position="63"/>
    </location>
</feature>
<reference evidence="13" key="1">
    <citation type="submission" date="2022-03" db="EMBL/GenBank/DDBJ databases">
        <authorList>
            <person name="Martin H S."/>
        </authorList>
    </citation>
    <scope>NUCLEOTIDE SEQUENCE</scope>
</reference>
<accession>A0ABN8IAR6</accession>
<keyword evidence="14" id="KW-1185">Reference proteome</keyword>
<evidence type="ECO:0000256" key="7">
    <source>
        <dbReference type="ARBA" id="ARBA00023136"/>
    </source>
</evidence>
<dbReference type="PANTHER" id="PTHR24230">
    <property type="entry name" value="G-PROTEIN COUPLED RECEPTOR"/>
    <property type="match status" value="1"/>
</dbReference>
<keyword evidence="3" id="KW-1003">Cell membrane</keyword>
<evidence type="ECO:0000256" key="8">
    <source>
        <dbReference type="ARBA" id="ARBA00023170"/>
    </source>
</evidence>
<keyword evidence="5 11" id="KW-1133">Transmembrane helix</keyword>
<keyword evidence="8 10" id="KW-0675">Receptor</keyword>
<evidence type="ECO:0000256" key="11">
    <source>
        <dbReference type="SAM" id="Phobius"/>
    </source>
</evidence>
<dbReference type="EMBL" id="OW152831">
    <property type="protein sequence ID" value="CAH2049602.1"/>
    <property type="molecule type" value="Genomic_DNA"/>
</dbReference>
<evidence type="ECO:0000313" key="14">
    <source>
        <dbReference type="Proteomes" id="UP000837857"/>
    </source>
</evidence>
<dbReference type="Gene3D" id="1.20.1070.10">
    <property type="entry name" value="Rhodopsin 7-helix transmembrane proteins"/>
    <property type="match status" value="1"/>
</dbReference>
<evidence type="ECO:0000256" key="2">
    <source>
        <dbReference type="ARBA" id="ARBA00010663"/>
    </source>
</evidence>
<dbReference type="PANTHER" id="PTHR24230:SF163">
    <property type="entry name" value="CORAZONIN RECEPTOR, ISOFORM B"/>
    <property type="match status" value="1"/>
</dbReference>
<proteinExistence type="inferred from homology"/>
<dbReference type="InterPro" id="IPR000276">
    <property type="entry name" value="GPCR_Rhodpsn"/>
</dbReference>
<evidence type="ECO:0000313" key="13">
    <source>
        <dbReference type="EMBL" id="CAH2049602.1"/>
    </source>
</evidence>
<gene>
    <name evidence="13" type="ORF">IPOD504_LOCUS6951</name>
</gene>
<sequence>MASNSSGCEIDSVQVERAVDCPRSDHNRTVEELVSRDQHAVIVVYWVLMTLGGLANLAVLLSLARTRRRKSRVDLLMTHLAVADVSVTCGVIPLEIGWKYTNEWLAGNVLCKILLVMRAFGLYLSSNVLVCISLDRFFAVLYPLKLRAAGKRSKCMLYCAWAMALACSLPQSAVFRVLEHPQLAGFEQCVSFGAFSSAAQEVAYNVACLCAMYFVPLLVITACYVCIFCRIRRCSVGLDGYCSHGAVGSGWGVAGRRVERCCTRKEGTRCDHLRRSDHRILERARRRTLRMTVVIVTVFALCWLPYAVMAMWYMVDWRSASRVSPQIQDMLFAMAVSNSCMNPLVYGSYALRSNETIQKLIRKAWCWSTDSNTTTEQQSHSSGRAICGDLADVAQGRQRPRAEGEAGARLTAAAAAALRPARAAARTARVPWSYVHPGLNPPRYSAARYRALIAQCPGARL</sequence>
<feature type="transmembrane region" description="Helical" evidence="11">
    <location>
        <begin position="75"/>
        <end position="93"/>
    </location>
</feature>
<evidence type="ECO:0000256" key="4">
    <source>
        <dbReference type="ARBA" id="ARBA00022692"/>
    </source>
</evidence>